<keyword evidence="2" id="KW-1185">Reference proteome</keyword>
<reference evidence="1 2" key="1">
    <citation type="submission" date="2018-07" db="EMBL/GenBank/DDBJ databases">
        <title>Genomic Encyclopedia of Type Strains, Phase III (KMG-III): the genomes of soil and plant-associated and newly described type strains.</title>
        <authorList>
            <person name="Whitman W."/>
        </authorList>
    </citation>
    <scope>NUCLEOTIDE SEQUENCE [LARGE SCALE GENOMIC DNA]</scope>
    <source>
        <strain evidence="1 2">CECT 8575</strain>
    </source>
</reference>
<sequence length="114" mass="12083">MSDSPKQTTLDGLAEIHRAGVPDDATEQAARWLDKRARMAAPIEPHVPVTAEQIRHTGRVPTEAAAAIADVIATDLDRPIEPDEHGQWPTGWLAADMAALDLAKAVLAHAPAAA</sequence>
<dbReference type="RefSeq" id="WP_114451170.1">
    <property type="nucleotide sequence ID" value="NZ_QPJC01000001.1"/>
</dbReference>
<evidence type="ECO:0000313" key="2">
    <source>
        <dbReference type="Proteomes" id="UP000253495"/>
    </source>
</evidence>
<evidence type="ECO:0000313" key="1">
    <source>
        <dbReference type="EMBL" id="RCW46937.1"/>
    </source>
</evidence>
<gene>
    <name evidence="1" type="ORF">DFQ14_101277</name>
</gene>
<accession>A0A368VY70</accession>
<dbReference type="Proteomes" id="UP000253495">
    <property type="component" value="Unassembled WGS sequence"/>
</dbReference>
<proteinExistence type="predicted"/>
<organism evidence="1 2">
    <name type="scientific">Halopolyspora algeriensis</name>
    <dbReference type="NCBI Taxonomy" id="1500506"/>
    <lineage>
        <taxon>Bacteria</taxon>
        <taxon>Bacillati</taxon>
        <taxon>Actinomycetota</taxon>
        <taxon>Actinomycetes</taxon>
        <taxon>Actinomycetes incertae sedis</taxon>
        <taxon>Halopolyspora</taxon>
    </lineage>
</organism>
<comment type="caution">
    <text evidence="1">The sequence shown here is derived from an EMBL/GenBank/DDBJ whole genome shotgun (WGS) entry which is preliminary data.</text>
</comment>
<dbReference type="AlphaFoldDB" id="A0A368VY70"/>
<name>A0A368VY70_9ACTN</name>
<protein>
    <submittedName>
        <fullName evidence="1">Uncharacterized protein</fullName>
    </submittedName>
</protein>
<dbReference type="EMBL" id="QPJC01000001">
    <property type="protein sequence ID" value="RCW46937.1"/>
    <property type="molecule type" value="Genomic_DNA"/>
</dbReference>